<gene>
    <name evidence="7" type="ORF">SCOCK_240130</name>
</gene>
<dbReference type="Proteomes" id="UP001152519">
    <property type="component" value="Unassembled WGS sequence"/>
</dbReference>
<dbReference type="GO" id="GO:0016020">
    <property type="term" value="C:membrane"/>
    <property type="evidence" value="ECO:0007669"/>
    <property type="project" value="UniProtKB-SubCell"/>
</dbReference>
<organism evidence="7 8">
    <name type="scientific">Actinacidiphila cocklensis</name>
    <dbReference type="NCBI Taxonomy" id="887465"/>
    <lineage>
        <taxon>Bacteria</taxon>
        <taxon>Bacillati</taxon>
        <taxon>Actinomycetota</taxon>
        <taxon>Actinomycetes</taxon>
        <taxon>Kitasatosporales</taxon>
        <taxon>Streptomycetaceae</taxon>
        <taxon>Actinacidiphila</taxon>
    </lineage>
</organism>
<evidence type="ECO:0000313" key="7">
    <source>
        <dbReference type="EMBL" id="CAG6394178.1"/>
    </source>
</evidence>
<feature type="transmembrane region" description="Helical" evidence="5">
    <location>
        <begin position="115"/>
        <end position="134"/>
    </location>
</feature>
<reference evidence="7" key="1">
    <citation type="submission" date="2021-05" db="EMBL/GenBank/DDBJ databases">
        <authorList>
            <person name="Arsene-Ploetze F."/>
        </authorList>
    </citation>
    <scope>NUCLEOTIDE SEQUENCE</scope>
    <source>
        <strain evidence="7">DSM 42138</strain>
    </source>
</reference>
<protein>
    <submittedName>
        <fullName evidence="7">Methylamine utilization protein MauE</fullName>
    </submittedName>
</protein>
<dbReference type="Pfam" id="PF07291">
    <property type="entry name" value="MauE"/>
    <property type="match status" value="1"/>
</dbReference>
<evidence type="ECO:0000256" key="3">
    <source>
        <dbReference type="ARBA" id="ARBA00022989"/>
    </source>
</evidence>
<dbReference type="InterPro" id="IPR009908">
    <property type="entry name" value="Methylamine_util_MauE"/>
</dbReference>
<dbReference type="RefSeq" id="WP_251490238.1">
    <property type="nucleotide sequence ID" value="NZ_CAJSLV010000053.1"/>
</dbReference>
<keyword evidence="8" id="KW-1185">Reference proteome</keyword>
<dbReference type="EMBL" id="CAJSLV010000053">
    <property type="protein sequence ID" value="CAG6394178.1"/>
    <property type="molecule type" value="Genomic_DNA"/>
</dbReference>
<evidence type="ECO:0000256" key="1">
    <source>
        <dbReference type="ARBA" id="ARBA00004141"/>
    </source>
</evidence>
<feature type="domain" description="Methylamine utilisation protein MauE" evidence="6">
    <location>
        <begin position="7"/>
        <end position="132"/>
    </location>
</feature>
<comment type="caution">
    <text evidence="7">The sequence shown here is derived from an EMBL/GenBank/DDBJ whole genome shotgun (WGS) entry which is preliminary data.</text>
</comment>
<keyword evidence="3 5" id="KW-1133">Transmembrane helix</keyword>
<evidence type="ECO:0000259" key="6">
    <source>
        <dbReference type="Pfam" id="PF07291"/>
    </source>
</evidence>
<dbReference type="AlphaFoldDB" id="A0A9W4DQC3"/>
<name>A0A9W4DQC3_9ACTN</name>
<feature type="transmembrane region" description="Helical" evidence="5">
    <location>
        <begin position="50"/>
        <end position="68"/>
    </location>
</feature>
<keyword evidence="4 5" id="KW-0472">Membrane</keyword>
<evidence type="ECO:0000256" key="4">
    <source>
        <dbReference type="ARBA" id="ARBA00023136"/>
    </source>
</evidence>
<accession>A0A9W4DQC3</accession>
<evidence type="ECO:0000256" key="5">
    <source>
        <dbReference type="SAM" id="Phobius"/>
    </source>
</evidence>
<proteinExistence type="predicted"/>
<feature type="transmembrane region" description="Helical" evidence="5">
    <location>
        <begin position="146"/>
        <end position="166"/>
    </location>
</feature>
<sequence>MIWVEIEARLVLAGVFAVSAASKLHSAAAFDGFVTAVRRLGGLRAPYLRPAAALLAGGEALIAAGLLVPATAYGAMLLAPVLLLAFTAALARALLRRDPVACNCFGRSERPVGAVQLARNALLVTLAACALAGWPAHASGPSDAGAGPLLVCALGAVVATGAVALWDDLAELLAPRRVRA</sequence>
<dbReference type="GO" id="GO:0030416">
    <property type="term" value="P:methylamine metabolic process"/>
    <property type="evidence" value="ECO:0007669"/>
    <property type="project" value="InterPro"/>
</dbReference>
<evidence type="ECO:0000313" key="8">
    <source>
        <dbReference type="Proteomes" id="UP001152519"/>
    </source>
</evidence>
<comment type="subcellular location">
    <subcellularLocation>
        <location evidence="1">Membrane</location>
        <topology evidence="1">Multi-pass membrane protein</topology>
    </subcellularLocation>
</comment>
<keyword evidence="2 5" id="KW-0812">Transmembrane</keyword>
<feature type="transmembrane region" description="Helical" evidence="5">
    <location>
        <begin position="75"/>
        <end position="95"/>
    </location>
</feature>
<evidence type="ECO:0000256" key="2">
    <source>
        <dbReference type="ARBA" id="ARBA00022692"/>
    </source>
</evidence>